<keyword evidence="16" id="KW-1185">Reference proteome</keyword>
<keyword evidence="6" id="KW-0808">Transferase</keyword>
<dbReference type="CDD" id="cd06225">
    <property type="entry name" value="HAMP"/>
    <property type="match status" value="1"/>
</dbReference>
<evidence type="ECO:0000256" key="4">
    <source>
        <dbReference type="ARBA" id="ARBA00022475"/>
    </source>
</evidence>
<dbReference type="Pfam" id="PF00672">
    <property type="entry name" value="HAMP"/>
    <property type="match status" value="1"/>
</dbReference>
<dbReference type="PANTHER" id="PTHR34220">
    <property type="entry name" value="SENSOR HISTIDINE KINASE YPDA"/>
    <property type="match status" value="1"/>
</dbReference>
<keyword evidence="10" id="KW-0902">Two-component regulatory system</keyword>
<evidence type="ECO:0000256" key="8">
    <source>
        <dbReference type="ARBA" id="ARBA00022777"/>
    </source>
</evidence>
<proteinExistence type="predicted"/>
<dbReference type="PROSITE" id="PS50109">
    <property type="entry name" value="HIS_KIN"/>
    <property type="match status" value="1"/>
</dbReference>
<keyword evidence="12" id="KW-0812">Transmembrane</keyword>
<dbReference type="GO" id="GO:0016301">
    <property type="term" value="F:kinase activity"/>
    <property type="evidence" value="ECO:0007669"/>
    <property type="project" value="UniProtKB-KW"/>
</dbReference>
<evidence type="ECO:0000256" key="3">
    <source>
        <dbReference type="ARBA" id="ARBA00012438"/>
    </source>
</evidence>
<feature type="transmembrane region" description="Helical" evidence="12">
    <location>
        <begin position="39"/>
        <end position="59"/>
    </location>
</feature>
<evidence type="ECO:0000256" key="6">
    <source>
        <dbReference type="ARBA" id="ARBA00022679"/>
    </source>
</evidence>
<dbReference type="EMBL" id="JAMDMX010000002">
    <property type="protein sequence ID" value="MCY9691612.1"/>
    <property type="molecule type" value="Genomic_DNA"/>
</dbReference>
<evidence type="ECO:0000259" key="14">
    <source>
        <dbReference type="PROSITE" id="PS50885"/>
    </source>
</evidence>
<evidence type="ECO:0000256" key="11">
    <source>
        <dbReference type="ARBA" id="ARBA00023136"/>
    </source>
</evidence>
<evidence type="ECO:0000256" key="1">
    <source>
        <dbReference type="ARBA" id="ARBA00000085"/>
    </source>
</evidence>
<keyword evidence="5" id="KW-0597">Phosphoprotein</keyword>
<feature type="transmembrane region" description="Helical" evidence="12">
    <location>
        <begin position="332"/>
        <end position="356"/>
    </location>
</feature>
<dbReference type="Pfam" id="PF02518">
    <property type="entry name" value="HATPase_c"/>
    <property type="match status" value="1"/>
</dbReference>
<evidence type="ECO:0000256" key="9">
    <source>
        <dbReference type="ARBA" id="ARBA00022840"/>
    </source>
</evidence>
<feature type="domain" description="HAMP" evidence="14">
    <location>
        <begin position="353"/>
        <end position="405"/>
    </location>
</feature>
<dbReference type="Gene3D" id="6.10.340.10">
    <property type="match status" value="1"/>
</dbReference>
<dbReference type="InterPro" id="IPR036890">
    <property type="entry name" value="HATPase_C_sf"/>
</dbReference>
<gene>
    <name evidence="15" type="ORF">M5X19_01545</name>
</gene>
<evidence type="ECO:0000256" key="5">
    <source>
        <dbReference type="ARBA" id="ARBA00022553"/>
    </source>
</evidence>
<evidence type="ECO:0000256" key="10">
    <source>
        <dbReference type="ARBA" id="ARBA00023012"/>
    </source>
</evidence>
<dbReference type="PANTHER" id="PTHR34220:SF7">
    <property type="entry name" value="SENSOR HISTIDINE KINASE YPDA"/>
    <property type="match status" value="1"/>
</dbReference>
<reference evidence="15 16" key="1">
    <citation type="submission" date="2022-05" db="EMBL/GenBank/DDBJ databases">
        <title>Genome Sequencing of Bee-Associated Microbes.</title>
        <authorList>
            <person name="Dunlap C."/>
        </authorList>
    </citation>
    <scope>NUCLEOTIDE SEQUENCE [LARGE SCALE GENOMIC DNA]</scope>
    <source>
        <strain evidence="15 16">NRRL B-14421</strain>
    </source>
</reference>
<evidence type="ECO:0000256" key="12">
    <source>
        <dbReference type="SAM" id="Phobius"/>
    </source>
</evidence>
<name>A0ABT4G609_9BACL</name>
<comment type="caution">
    <text evidence="15">The sequence shown here is derived from an EMBL/GenBank/DDBJ whole genome shotgun (WGS) entry which is preliminary data.</text>
</comment>
<evidence type="ECO:0000256" key="2">
    <source>
        <dbReference type="ARBA" id="ARBA00004651"/>
    </source>
</evidence>
<dbReference type="InterPro" id="IPR010559">
    <property type="entry name" value="Sig_transdc_His_kin_internal"/>
</dbReference>
<dbReference type="InterPro" id="IPR004358">
    <property type="entry name" value="Sig_transdc_His_kin-like_C"/>
</dbReference>
<dbReference type="EC" id="2.7.13.3" evidence="3"/>
<keyword evidence="8 15" id="KW-0418">Kinase</keyword>
<dbReference type="InterPro" id="IPR003594">
    <property type="entry name" value="HATPase_dom"/>
</dbReference>
<dbReference type="SMART" id="SM00304">
    <property type="entry name" value="HAMP"/>
    <property type="match status" value="1"/>
</dbReference>
<evidence type="ECO:0000259" key="13">
    <source>
        <dbReference type="PROSITE" id="PS50109"/>
    </source>
</evidence>
<organism evidence="15 16">
    <name type="scientific">Paenibacillus alginolyticus</name>
    <dbReference type="NCBI Taxonomy" id="59839"/>
    <lineage>
        <taxon>Bacteria</taxon>
        <taxon>Bacillati</taxon>
        <taxon>Bacillota</taxon>
        <taxon>Bacilli</taxon>
        <taxon>Bacillales</taxon>
        <taxon>Paenibacillaceae</taxon>
        <taxon>Paenibacillus</taxon>
    </lineage>
</organism>
<keyword evidence="7" id="KW-0547">Nucleotide-binding</keyword>
<feature type="domain" description="Histidine kinase" evidence="13">
    <location>
        <begin position="388"/>
        <end position="637"/>
    </location>
</feature>
<evidence type="ECO:0000313" key="15">
    <source>
        <dbReference type="EMBL" id="MCY9691612.1"/>
    </source>
</evidence>
<dbReference type="PRINTS" id="PR00344">
    <property type="entry name" value="BCTRLSENSOR"/>
</dbReference>
<comment type="catalytic activity">
    <reaction evidence="1">
        <text>ATP + protein L-histidine = ADP + protein N-phospho-L-histidine.</text>
        <dbReference type="EC" id="2.7.13.3"/>
    </reaction>
</comment>
<dbReference type="SUPFAM" id="SSF158472">
    <property type="entry name" value="HAMP domain-like"/>
    <property type="match status" value="1"/>
</dbReference>
<dbReference type="InterPro" id="IPR003660">
    <property type="entry name" value="HAMP_dom"/>
</dbReference>
<evidence type="ECO:0000313" key="16">
    <source>
        <dbReference type="Proteomes" id="UP001527099"/>
    </source>
</evidence>
<dbReference type="Gene3D" id="3.30.565.10">
    <property type="entry name" value="Histidine kinase-like ATPase, C-terminal domain"/>
    <property type="match status" value="1"/>
</dbReference>
<evidence type="ECO:0000256" key="7">
    <source>
        <dbReference type="ARBA" id="ARBA00022741"/>
    </source>
</evidence>
<keyword evidence="11 12" id="KW-0472">Membrane</keyword>
<comment type="subcellular location">
    <subcellularLocation>
        <location evidence="2">Cell membrane</location>
        <topology evidence="2">Multi-pass membrane protein</topology>
    </subcellularLocation>
</comment>
<protein>
    <recommendedName>
        <fullName evidence="3">histidine kinase</fullName>
        <ecNumber evidence="3">2.7.13.3</ecNumber>
    </recommendedName>
</protein>
<accession>A0ABT4G609</accession>
<keyword evidence="12" id="KW-1133">Transmembrane helix</keyword>
<dbReference type="InterPro" id="IPR005467">
    <property type="entry name" value="His_kinase_dom"/>
</dbReference>
<dbReference type="InterPro" id="IPR050640">
    <property type="entry name" value="Bact_2-comp_sensor_kinase"/>
</dbReference>
<dbReference type="SMART" id="SM00387">
    <property type="entry name" value="HATPase_c"/>
    <property type="match status" value="1"/>
</dbReference>
<dbReference type="Proteomes" id="UP001527099">
    <property type="component" value="Unassembled WGS sequence"/>
</dbReference>
<dbReference type="Pfam" id="PF06580">
    <property type="entry name" value="His_kinase"/>
    <property type="match status" value="1"/>
</dbReference>
<keyword evidence="4" id="KW-1003">Cell membrane</keyword>
<sequence>MIKELELEELDVNAMGDVLRKGKIRFTQLTNRISIQVKLIVAYIVIILIPIIVFSWYLFNSFYQNTIQDTLKKNLFILESEKANILNNIEIVGRTAQLSIADREVIDYLHNARELEVNELVDFNMNTFSNLQRLMFNNPNITNVRLFTDNPKTREIWPVIFKESRIAGRAWYKSVLAKKGTVWWEILQNEKDVMTRETSDNEAASTYVSLLREIYYPNDTHVGILEVDMLIDKFFQKTFSPIQDGQSHMLVVDRSGRIFTDTGSDFFKGMNLEQLRNDWEAHPHQEESNFTFKVGDTPYLCLSTPIDQLEAHLLNVVSLKNPVTQIKQTRNLFIAAAVVLIALLSVITYFLQSLILKKLHILRDSMKKVRRGDLNVQIDMDAGGEVGELAHHFRQMLKKMNELLVEAVNKQAATKEAELNSLKNQIDAHFLYNTLENLKMMAEVEAQYTISDALTSLGAMMRYSLKWSNDHVRLHDEIQHIQNYIGIMNIRYDGKLELKLDIPEGYLEQEVLKMSLQPLIENAVKHGMNVDKARRQGVVIMIRACKKEDWMIIEITDNGAGMSEQKLGELHEKIVMEDAHFHMKYSTQAARENEGNGIGLRNVTQRIKMYYGNECGIEIQSLEGEFTRVMMTLPYLILSGGMSADEKSTYR</sequence>
<dbReference type="SUPFAM" id="SSF55874">
    <property type="entry name" value="ATPase domain of HSP90 chaperone/DNA topoisomerase II/histidine kinase"/>
    <property type="match status" value="1"/>
</dbReference>
<keyword evidence="9" id="KW-0067">ATP-binding</keyword>
<dbReference type="PROSITE" id="PS50885">
    <property type="entry name" value="HAMP"/>
    <property type="match status" value="1"/>
</dbReference>
<dbReference type="RefSeq" id="WP_268613442.1">
    <property type="nucleotide sequence ID" value="NZ_JAMDMX010000002.1"/>
</dbReference>